<accession>A0A7K0C219</accession>
<dbReference type="GO" id="GO:0005886">
    <property type="term" value="C:plasma membrane"/>
    <property type="evidence" value="ECO:0007669"/>
    <property type="project" value="UniProtKB-SubCell"/>
</dbReference>
<evidence type="ECO:0000313" key="7">
    <source>
        <dbReference type="EMBL" id="MQY07511.1"/>
    </source>
</evidence>
<dbReference type="OrthoDB" id="3183633at2"/>
<dbReference type="InterPro" id="IPR043149">
    <property type="entry name" value="TagF_N"/>
</dbReference>
<protein>
    <submittedName>
        <fullName evidence="7">Uncharacterized protein</fullName>
    </submittedName>
</protein>
<evidence type="ECO:0000256" key="6">
    <source>
        <dbReference type="ARBA" id="ARBA00023136"/>
    </source>
</evidence>
<keyword evidence="8" id="KW-1185">Reference proteome</keyword>
<dbReference type="EMBL" id="WEGH01000003">
    <property type="protein sequence ID" value="MQY07511.1"/>
    <property type="molecule type" value="Genomic_DNA"/>
</dbReference>
<comment type="caution">
    <text evidence="7">The sequence shown here is derived from an EMBL/GenBank/DDBJ whole genome shotgun (WGS) entry which is preliminary data.</text>
</comment>
<proteinExistence type="inferred from homology"/>
<dbReference type="InterPro" id="IPR007554">
    <property type="entry name" value="Glycerophosphate_synth"/>
</dbReference>
<keyword evidence="3" id="KW-1003">Cell membrane</keyword>
<evidence type="ECO:0000256" key="3">
    <source>
        <dbReference type="ARBA" id="ARBA00022475"/>
    </source>
</evidence>
<sequence>MSEHDTAVSVVVTGTGPDLSATVASVLGQTLAGVQAVLDSTALEPPASGEWRDDPRVAVGGEPAGEYLMFVRAGQVLDRHGCLTLLSAAERGTAQIVCGDADRFPASRLYRRDLLSDLGLWPVEDEHAAKAVLMADRVLVLPHEIVRYPGGHRPAGRPRRRARLLDVERLKRVAYRQVLMRLPVRQGSAVFESHGGRAYGGCPRAIYEELRASGHRGRITWAYTGSPDGFPGGADLVERFSWAHYRALARARYWVDDHGLPPTLAKRPETVYLQTWHGAPVEYTGLDAPAAKLASRAARKSMRRAAARFDYFVVGSAYEEETLVPALGVRAELLRVGRPGNDLLVEDREPDRVRRLAWDLGLDGRPCVLYAPRGPAADLGALAAALGDDVALLARCEGAARPGTWTDVSRVHDLATLLRLADVLVTDRSPLLFRYALLDRPMIFHAPDLAGHRHRHGAYLDLAAEAPGPFVADLEELSEAVRARAEIAERYRDARRAFAARYAGYETGAAAETIVRRVFQDGG</sequence>
<dbReference type="Pfam" id="PF04464">
    <property type="entry name" value="Glyphos_transf"/>
    <property type="match status" value="1"/>
</dbReference>
<dbReference type="GO" id="GO:0047355">
    <property type="term" value="F:CDP-glycerol glycerophosphotransferase activity"/>
    <property type="evidence" value="ECO:0007669"/>
    <property type="project" value="InterPro"/>
</dbReference>
<keyword evidence="6" id="KW-0472">Membrane</keyword>
<dbReference type="SUPFAM" id="SSF53756">
    <property type="entry name" value="UDP-Glycosyltransferase/glycogen phosphorylase"/>
    <property type="match status" value="1"/>
</dbReference>
<comment type="subcellular location">
    <subcellularLocation>
        <location evidence="1">Cell membrane</location>
        <topology evidence="1">Peripheral membrane protein</topology>
    </subcellularLocation>
</comment>
<comment type="similarity">
    <text evidence="2">Belongs to the CDP-glycerol glycerophosphotransferase family.</text>
</comment>
<keyword evidence="4" id="KW-0808">Transferase</keyword>
<dbReference type="InterPro" id="IPR043148">
    <property type="entry name" value="TagF_C"/>
</dbReference>
<reference evidence="7 8" key="1">
    <citation type="submission" date="2019-10" db="EMBL/GenBank/DDBJ databases">
        <title>Actinomadura rubteroloni sp. nov. and Actinomadura macrotermitis sp. nov., isolated from the gut of fungus growing-termite Macrotermes natalensis.</title>
        <authorList>
            <person name="Benndorf R."/>
            <person name="Martin K."/>
            <person name="Kuefner M."/>
            <person name="De Beer W."/>
            <person name="Kaster A.-K."/>
            <person name="Vollmers J."/>
            <person name="Poulsen M."/>
            <person name="Beemelmanns C."/>
        </authorList>
    </citation>
    <scope>NUCLEOTIDE SEQUENCE [LARGE SCALE GENOMIC DNA]</scope>
    <source>
        <strain evidence="7 8">RB68</strain>
    </source>
</reference>
<dbReference type="AlphaFoldDB" id="A0A7K0C219"/>
<dbReference type="InterPro" id="IPR051612">
    <property type="entry name" value="Teichoic_Acid_Biosynth"/>
</dbReference>
<dbReference type="RefSeq" id="WP_153537335.1">
    <property type="nucleotide sequence ID" value="NZ_WEGH01000003.1"/>
</dbReference>
<evidence type="ECO:0000313" key="8">
    <source>
        <dbReference type="Proteomes" id="UP000487268"/>
    </source>
</evidence>
<evidence type="ECO:0000256" key="1">
    <source>
        <dbReference type="ARBA" id="ARBA00004202"/>
    </source>
</evidence>
<dbReference type="PANTHER" id="PTHR37316:SF3">
    <property type="entry name" value="TEICHOIC ACID GLYCEROL-PHOSPHATE TRANSFERASE"/>
    <property type="match status" value="1"/>
</dbReference>
<name>A0A7K0C219_9ACTN</name>
<keyword evidence="5" id="KW-0777">Teichoic acid biosynthesis</keyword>
<dbReference type="PANTHER" id="PTHR37316">
    <property type="entry name" value="TEICHOIC ACID GLYCEROL-PHOSPHATE PRIMASE"/>
    <property type="match status" value="1"/>
</dbReference>
<organism evidence="7 8">
    <name type="scientific">Actinomadura macrotermitis</name>
    <dbReference type="NCBI Taxonomy" id="2585200"/>
    <lineage>
        <taxon>Bacteria</taxon>
        <taxon>Bacillati</taxon>
        <taxon>Actinomycetota</taxon>
        <taxon>Actinomycetes</taxon>
        <taxon>Streptosporangiales</taxon>
        <taxon>Thermomonosporaceae</taxon>
        <taxon>Actinomadura</taxon>
    </lineage>
</organism>
<gene>
    <name evidence="7" type="ORF">ACRB68_56120</name>
</gene>
<dbReference type="Proteomes" id="UP000487268">
    <property type="component" value="Unassembled WGS sequence"/>
</dbReference>
<evidence type="ECO:0000256" key="4">
    <source>
        <dbReference type="ARBA" id="ARBA00022679"/>
    </source>
</evidence>
<dbReference type="GO" id="GO:0019350">
    <property type="term" value="P:teichoic acid biosynthetic process"/>
    <property type="evidence" value="ECO:0007669"/>
    <property type="project" value="UniProtKB-KW"/>
</dbReference>
<dbReference type="Gene3D" id="3.40.50.12580">
    <property type="match status" value="1"/>
</dbReference>
<evidence type="ECO:0000256" key="5">
    <source>
        <dbReference type="ARBA" id="ARBA00022944"/>
    </source>
</evidence>
<dbReference type="Gene3D" id="3.40.50.11820">
    <property type="match status" value="1"/>
</dbReference>
<evidence type="ECO:0000256" key="2">
    <source>
        <dbReference type="ARBA" id="ARBA00010488"/>
    </source>
</evidence>